<feature type="binding site" evidence="7">
    <location>
        <position position="257"/>
    </location>
    <ligand>
        <name>Zn(2+)</name>
        <dbReference type="ChEBI" id="CHEBI:29105"/>
        <label>2</label>
    </ligand>
</feature>
<dbReference type="GO" id="GO:0003906">
    <property type="term" value="F:DNA-(apurinic or apyrimidinic site) endonuclease activity"/>
    <property type="evidence" value="ECO:0007669"/>
    <property type="project" value="TreeGrafter"/>
</dbReference>
<dbReference type="PROSITE" id="PS00731">
    <property type="entry name" value="AP_NUCLEASE_F2_3"/>
    <property type="match status" value="1"/>
</dbReference>
<evidence type="ECO:0000256" key="3">
    <source>
        <dbReference type="ARBA" id="ARBA00022763"/>
    </source>
</evidence>
<reference evidence="9 10" key="1">
    <citation type="submission" date="2011-10" db="EMBL/GenBank/DDBJ databases">
        <title>The Noncontiguous Finished genome of Thermanaerovibrio velox DSM 12556.</title>
        <authorList>
            <consortium name="US DOE Joint Genome Institute (JGI-PGF)"/>
            <person name="Lucas S."/>
            <person name="Copeland A."/>
            <person name="Lapidus A."/>
            <person name="Glavina del Rio T."/>
            <person name="Dalin E."/>
            <person name="Tice H."/>
            <person name="Bruce D."/>
            <person name="Goodwin L."/>
            <person name="Pitluck S."/>
            <person name="Peters L."/>
            <person name="Mikhailova N."/>
            <person name="Teshima H."/>
            <person name="Kyrpides N."/>
            <person name="Mavromatis K."/>
            <person name="Ivanova N."/>
            <person name="Markowitz V."/>
            <person name="Cheng J.-F."/>
            <person name="Hugenholtz P."/>
            <person name="Woyke T."/>
            <person name="Wu D."/>
            <person name="Spring S."/>
            <person name="Brambilla E.-M."/>
            <person name="Klenk H.-P."/>
            <person name="Eisen J.A."/>
        </authorList>
    </citation>
    <scope>NUCLEOTIDE SEQUENCE [LARGE SCALE GENOMIC DNA]</scope>
    <source>
        <strain evidence="9 10">DSM 12556</strain>
    </source>
</reference>
<dbReference type="GO" id="GO:0008081">
    <property type="term" value="F:phosphoric diester hydrolase activity"/>
    <property type="evidence" value="ECO:0007669"/>
    <property type="project" value="TreeGrafter"/>
</dbReference>
<keyword evidence="2 7" id="KW-0479">Metal-binding</keyword>
<feature type="binding site" evidence="7">
    <location>
        <position position="67"/>
    </location>
    <ligand>
        <name>Zn(2+)</name>
        <dbReference type="ChEBI" id="CHEBI:29105"/>
        <label>1</label>
    </ligand>
</feature>
<dbReference type="OrthoDB" id="9805666at2"/>
<dbReference type="HAMAP" id="MF_00152">
    <property type="entry name" value="Nfo"/>
    <property type="match status" value="1"/>
</dbReference>
<dbReference type="STRING" id="926567.TheveDRAFT_0707"/>
<dbReference type="NCBIfam" id="TIGR00587">
    <property type="entry name" value="nfo"/>
    <property type="match status" value="1"/>
</dbReference>
<keyword evidence="10" id="KW-1185">Reference proteome</keyword>
<dbReference type="InterPro" id="IPR013022">
    <property type="entry name" value="Xyl_isomerase-like_TIM-brl"/>
</dbReference>
<accession>H0URA8</accession>
<keyword evidence="7" id="KW-0540">Nuclease</keyword>
<organism evidence="9 10">
    <name type="scientific">Thermanaerovibrio velox DSM 12556</name>
    <dbReference type="NCBI Taxonomy" id="926567"/>
    <lineage>
        <taxon>Bacteria</taxon>
        <taxon>Thermotogati</taxon>
        <taxon>Synergistota</taxon>
        <taxon>Synergistia</taxon>
        <taxon>Synergistales</taxon>
        <taxon>Synergistaceae</taxon>
        <taxon>Thermanaerovibrio</taxon>
    </lineage>
</organism>
<comment type="cofactor">
    <cofactor evidence="7">
        <name>Zn(2+)</name>
        <dbReference type="ChEBI" id="CHEBI:29105"/>
    </cofactor>
    <text evidence="7">Binds 3 Zn(2+) ions.</text>
</comment>
<keyword evidence="5 7" id="KW-0862">Zinc</keyword>
<dbReference type="AlphaFoldDB" id="H0URA8"/>
<feature type="binding site" evidence="7">
    <location>
        <position position="176"/>
    </location>
    <ligand>
        <name>Zn(2+)</name>
        <dbReference type="ChEBI" id="CHEBI:29105"/>
        <label>2</label>
    </ligand>
</feature>
<evidence type="ECO:0000313" key="9">
    <source>
        <dbReference type="EMBL" id="EHM09864.1"/>
    </source>
</evidence>
<dbReference type="GO" id="GO:0006284">
    <property type="term" value="P:base-excision repair"/>
    <property type="evidence" value="ECO:0007669"/>
    <property type="project" value="TreeGrafter"/>
</dbReference>
<dbReference type="EMBL" id="CM001377">
    <property type="protein sequence ID" value="EHM09864.1"/>
    <property type="molecule type" value="Genomic_DNA"/>
</dbReference>
<comment type="function">
    <text evidence="7">Endonuclease IV plays a role in DNA repair. It cleaves phosphodiester bonds at apurinic or apyrimidinic (AP) sites, generating a 3'-hydroxyl group and a 5'-terminal sugar phosphate.</text>
</comment>
<dbReference type="PANTHER" id="PTHR21445:SF0">
    <property type="entry name" value="APURINIC-APYRIMIDINIC ENDONUCLEASE"/>
    <property type="match status" value="1"/>
</dbReference>
<dbReference type="GO" id="GO:0008270">
    <property type="term" value="F:zinc ion binding"/>
    <property type="evidence" value="ECO:0007669"/>
    <property type="project" value="UniProtKB-UniRule"/>
</dbReference>
<evidence type="ECO:0000256" key="6">
    <source>
        <dbReference type="ARBA" id="ARBA00023204"/>
    </source>
</evidence>
<dbReference type="InterPro" id="IPR036237">
    <property type="entry name" value="Xyl_isomerase-like_sf"/>
</dbReference>
<evidence type="ECO:0000313" key="10">
    <source>
        <dbReference type="Proteomes" id="UP000005730"/>
    </source>
</evidence>
<dbReference type="SUPFAM" id="SSF51658">
    <property type="entry name" value="Xylose isomerase-like"/>
    <property type="match status" value="1"/>
</dbReference>
<dbReference type="InterPro" id="IPR018246">
    <property type="entry name" value="AP_endonuc_F2_Zn_BS"/>
</dbReference>
<feature type="binding site" evidence="7">
    <location>
        <position position="179"/>
    </location>
    <ligand>
        <name>Zn(2+)</name>
        <dbReference type="ChEBI" id="CHEBI:29105"/>
        <label>3</label>
    </ligand>
</feature>
<keyword evidence="7 9" id="KW-0255">Endonuclease</keyword>
<dbReference type="Pfam" id="PF01261">
    <property type="entry name" value="AP_endonuc_2"/>
    <property type="match status" value="1"/>
</dbReference>
<feature type="binding site" evidence="7">
    <location>
        <position position="227"/>
    </location>
    <ligand>
        <name>Zn(2+)</name>
        <dbReference type="ChEBI" id="CHEBI:29105"/>
        <label>3</label>
    </ligand>
</feature>
<evidence type="ECO:0000256" key="2">
    <source>
        <dbReference type="ARBA" id="ARBA00022723"/>
    </source>
</evidence>
<feature type="binding site" evidence="7">
    <location>
        <position position="143"/>
    </location>
    <ligand>
        <name>Zn(2+)</name>
        <dbReference type="ChEBI" id="CHEBI:29105"/>
        <label>2</label>
    </ligand>
</feature>
<dbReference type="PROSITE" id="PS00730">
    <property type="entry name" value="AP_NUCLEASE_F2_2"/>
    <property type="match status" value="1"/>
</dbReference>
<dbReference type="Proteomes" id="UP000005730">
    <property type="component" value="Chromosome"/>
</dbReference>
<dbReference type="SMART" id="SM00518">
    <property type="entry name" value="AP2Ec"/>
    <property type="match status" value="1"/>
</dbReference>
<dbReference type="PROSITE" id="PS51432">
    <property type="entry name" value="AP_NUCLEASE_F2_4"/>
    <property type="match status" value="1"/>
</dbReference>
<name>H0URA8_9BACT</name>
<gene>
    <name evidence="7" type="primary">nfo</name>
    <name evidence="9" type="ORF">TheveDRAFT_0707</name>
</gene>
<dbReference type="CDD" id="cd00019">
    <property type="entry name" value="AP2Ec"/>
    <property type="match status" value="1"/>
</dbReference>
<dbReference type="eggNOG" id="COG0648">
    <property type="taxonomic scope" value="Bacteria"/>
</dbReference>
<dbReference type="InterPro" id="IPR001719">
    <property type="entry name" value="AP_endonuc_2"/>
</dbReference>
<dbReference type="GO" id="GO:0003677">
    <property type="term" value="F:DNA binding"/>
    <property type="evidence" value="ECO:0007669"/>
    <property type="project" value="InterPro"/>
</dbReference>
<dbReference type="EC" id="3.1.21.2" evidence="7"/>
<keyword evidence="3 7" id="KW-0227">DNA damage</keyword>
<dbReference type="PANTHER" id="PTHR21445">
    <property type="entry name" value="ENDONUCLEASE IV ENDODEOXYRIBONUCLEASE IV"/>
    <property type="match status" value="1"/>
</dbReference>
<evidence type="ECO:0000256" key="1">
    <source>
        <dbReference type="ARBA" id="ARBA00005340"/>
    </source>
</evidence>
<feature type="binding site" evidence="7">
    <location>
        <position position="107"/>
    </location>
    <ligand>
        <name>Zn(2+)</name>
        <dbReference type="ChEBI" id="CHEBI:29105"/>
        <label>1</label>
    </ligand>
</feature>
<feature type="domain" description="Xylose isomerase-like TIM barrel" evidence="8">
    <location>
        <begin position="23"/>
        <end position="268"/>
    </location>
</feature>
<dbReference type="HOGENOM" id="CLU_025885_0_1_0"/>
<dbReference type="FunFam" id="3.20.20.150:FF:000001">
    <property type="entry name" value="Probable endonuclease 4"/>
    <property type="match status" value="1"/>
</dbReference>
<proteinExistence type="inferred from homology"/>
<dbReference type="PROSITE" id="PS00729">
    <property type="entry name" value="AP_NUCLEASE_F2_1"/>
    <property type="match status" value="1"/>
</dbReference>
<comment type="catalytic activity">
    <reaction evidence="7">
        <text>Endonucleolytic cleavage to 5'-phosphooligonucleotide end-products.</text>
        <dbReference type="EC" id="3.1.21.2"/>
    </reaction>
</comment>
<feature type="binding site" evidence="7">
    <location>
        <position position="225"/>
    </location>
    <ligand>
        <name>Zn(2+)</name>
        <dbReference type="ChEBI" id="CHEBI:29105"/>
        <label>3</label>
    </ligand>
</feature>
<protein>
    <recommendedName>
        <fullName evidence="7">Probable endonuclease 4</fullName>
        <ecNumber evidence="7">3.1.21.2</ecNumber>
    </recommendedName>
    <alternativeName>
        <fullName evidence="7">Endodeoxyribonuclease IV</fullName>
    </alternativeName>
    <alternativeName>
        <fullName evidence="7">Endonuclease IV</fullName>
    </alternativeName>
</protein>
<keyword evidence="4 7" id="KW-0378">Hydrolase</keyword>
<feature type="binding site" evidence="7">
    <location>
        <position position="212"/>
    </location>
    <ligand>
        <name>Zn(2+)</name>
        <dbReference type="ChEBI" id="CHEBI:29105"/>
        <label>2</label>
    </ligand>
</feature>
<sequence>MALLGAHVSVEGGLWRAFERGMALGCQCIQIFTKSQLQWFASPVSIDQCQRFYRAWMGCGFIPVVAHGSYLINLASSDLSMWERSVEALVMEMQRCDALGIESLVFHPGHHGGAGYEAGMANLERGIEAVLERSPSSVRLLLEPSAGQGTAVGYVLKDCVELCVRMGIKRVGLCLDTCHLFAAGYDIRSPGGYRRTLGALGDMGVSIVGCWHLNDSKDPKGSRKDRHERVGNGAIGLSAFGMVLQDQNFSKTPAILEISPAFAAEDMAILSKLR</sequence>
<comment type="similarity">
    <text evidence="1 7">Belongs to the AP endonuclease 2 family.</text>
</comment>
<feature type="binding site" evidence="7">
    <location>
        <position position="143"/>
    </location>
    <ligand>
        <name>Zn(2+)</name>
        <dbReference type="ChEBI" id="CHEBI:29105"/>
        <label>1</label>
    </ligand>
</feature>
<evidence type="ECO:0000256" key="7">
    <source>
        <dbReference type="HAMAP-Rule" id="MF_00152"/>
    </source>
</evidence>
<keyword evidence="6 7" id="KW-0234">DNA repair</keyword>
<dbReference type="GO" id="GO:0008833">
    <property type="term" value="F:deoxyribonuclease IV (phage-T4-induced) activity"/>
    <property type="evidence" value="ECO:0007669"/>
    <property type="project" value="UniProtKB-UniRule"/>
</dbReference>
<dbReference type="Gene3D" id="3.20.20.150">
    <property type="entry name" value="Divalent-metal-dependent TIM barrel enzymes"/>
    <property type="match status" value="1"/>
</dbReference>
<evidence type="ECO:0000256" key="4">
    <source>
        <dbReference type="ARBA" id="ARBA00022801"/>
    </source>
</evidence>
<evidence type="ECO:0000256" key="5">
    <source>
        <dbReference type="ARBA" id="ARBA00022833"/>
    </source>
</evidence>
<evidence type="ECO:0000259" key="8">
    <source>
        <dbReference type="Pfam" id="PF01261"/>
    </source>
</evidence>
<dbReference type="RefSeq" id="WP_006583358.1">
    <property type="nucleotide sequence ID" value="NZ_CM001377.1"/>
</dbReference>